<comment type="caution">
    <text evidence="2">The sequence shown here is derived from an EMBL/GenBank/DDBJ whole genome shotgun (WGS) entry which is preliminary data.</text>
</comment>
<accession>A0A9X4AVV8</accession>
<dbReference type="RefSeq" id="WP_272425131.1">
    <property type="nucleotide sequence ID" value="NZ_JAGTJJ010000035.1"/>
</dbReference>
<keyword evidence="3" id="KW-1185">Reference proteome</keyword>
<evidence type="ECO:0000259" key="1">
    <source>
        <dbReference type="SMART" id="SM00860"/>
    </source>
</evidence>
<reference evidence="2 3" key="1">
    <citation type="submission" date="2021-04" db="EMBL/GenBank/DDBJ databases">
        <title>Genome analysis of Polyangium sp.</title>
        <authorList>
            <person name="Li Y."/>
            <person name="Wang J."/>
        </authorList>
    </citation>
    <scope>NUCLEOTIDE SEQUENCE [LARGE SCALE GENOMIC DNA]</scope>
    <source>
        <strain evidence="2 3">SDU14</strain>
    </source>
</reference>
<dbReference type="SUPFAM" id="SSF160631">
    <property type="entry name" value="SMI1/KNR4-like"/>
    <property type="match status" value="1"/>
</dbReference>
<dbReference type="AlphaFoldDB" id="A0A9X4AVV8"/>
<dbReference type="EMBL" id="JAGTJJ010000035">
    <property type="protein sequence ID" value="MDC3986106.1"/>
    <property type="molecule type" value="Genomic_DNA"/>
</dbReference>
<proteinExistence type="predicted"/>
<gene>
    <name evidence="2" type="ORF">KEG57_36855</name>
</gene>
<dbReference type="InterPro" id="IPR018958">
    <property type="entry name" value="Knr4/Smi1-like_dom"/>
</dbReference>
<protein>
    <submittedName>
        <fullName evidence="2">SMI1/KNR4 family protein</fullName>
    </submittedName>
</protein>
<dbReference type="Proteomes" id="UP001151081">
    <property type="component" value="Unassembled WGS sequence"/>
</dbReference>
<feature type="domain" description="Knr4/Smi1-like" evidence="1">
    <location>
        <begin position="11"/>
        <end position="150"/>
    </location>
</feature>
<dbReference type="SMART" id="SM00860">
    <property type="entry name" value="SMI1_KNR4"/>
    <property type="match status" value="1"/>
</dbReference>
<dbReference type="Gene3D" id="3.40.1580.10">
    <property type="entry name" value="SMI1/KNR4-like"/>
    <property type="match status" value="1"/>
</dbReference>
<name>A0A9X4AVV8_9BACT</name>
<dbReference type="InterPro" id="IPR037883">
    <property type="entry name" value="Knr4/Smi1-like_sf"/>
</dbReference>
<organism evidence="2 3">
    <name type="scientific">Polyangium jinanense</name>
    <dbReference type="NCBI Taxonomy" id="2829994"/>
    <lineage>
        <taxon>Bacteria</taxon>
        <taxon>Pseudomonadati</taxon>
        <taxon>Myxococcota</taxon>
        <taxon>Polyangia</taxon>
        <taxon>Polyangiales</taxon>
        <taxon>Polyangiaceae</taxon>
        <taxon>Polyangium</taxon>
    </lineage>
</organism>
<evidence type="ECO:0000313" key="2">
    <source>
        <dbReference type="EMBL" id="MDC3986106.1"/>
    </source>
</evidence>
<sequence>MRMETENPHGATSPEEIAGFQARWSVVLPAEYREFLLKSNGGWPEPDTFVVPGWHGQASMLDAFFGIHHGRETERLDRAMEVYDARIPGDLIPIADDAGGNVVCIGWKGKRRGKIYFWDHEDELDEQGLSRQDYRNVYLLANSLTEFLNNLREEDDDQCE</sequence>
<dbReference type="Pfam" id="PF09346">
    <property type="entry name" value="SMI1_KNR4"/>
    <property type="match status" value="1"/>
</dbReference>
<evidence type="ECO:0000313" key="3">
    <source>
        <dbReference type="Proteomes" id="UP001151081"/>
    </source>
</evidence>